<dbReference type="PANTHER" id="PTHR43280">
    <property type="entry name" value="ARAC-FAMILY TRANSCRIPTIONAL REGULATOR"/>
    <property type="match status" value="1"/>
</dbReference>
<dbReference type="eggNOG" id="COG2207">
    <property type="taxonomic scope" value="Bacteria"/>
</dbReference>
<protein>
    <recommendedName>
        <fullName evidence="4">HTH araC/xylS-type domain-containing protein</fullName>
    </recommendedName>
</protein>
<proteinExistence type="predicted"/>
<evidence type="ECO:0000259" key="4">
    <source>
        <dbReference type="PROSITE" id="PS01124"/>
    </source>
</evidence>
<name>W2UTB7_9FLAO</name>
<evidence type="ECO:0000256" key="1">
    <source>
        <dbReference type="ARBA" id="ARBA00023015"/>
    </source>
</evidence>
<dbReference type="SUPFAM" id="SSF51215">
    <property type="entry name" value="Regulatory protein AraC"/>
    <property type="match status" value="1"/>
</dbReference>
<dbReference type="Gene3D" id="1.10.10.60">
    <property type="entry name" value="Homeodomain-like"/>
    <property type="match status" value="1"/>
</dbReference>
<dbReference type="EMBL" id="AYXY01000001">
    <property type="protein sequence ID" value="ETN96582.1"/>
    <property type="molecule type" value="Genomic_DNA"/>
</dbReference>
<dbReference type="PATRIC" id="fig|1286632.3.peg.9"/>
<keyword evidence="2" id="KW-0238">DNA-binding</keyword>
<dbReference type="Proteomes" id="UP000018850">
    <property type="component" value="Unassembled WGS sequence"/>
</dbReference>
<reference evidence="5 6" key="2">
    <citation type="journal article" date="2016" name="Genome Announc.">
        <title>Draft Genome Sequence of Zhouia amylolytica AD3, Isolated from Tidal Flat Sediment.</title>
        <authorList>
            <person name="Jia B."/>
            <person name="Jin H.M."/>
            <person name="Lee H.J."/>
            <person name="Jeon C.O."/>
        </authorList>
    </citation>
    <scope>NUCLEOTIDE SEQUENCE [LARGE SCALE GENOMIC DNA]</scope>
    <source>
        <strain evidence="5 6">AD3</strain>
    </source>
</reference>
<dbReference type="InterPro" id="IPR018060">
    <property type="entry name" value="HTH_AraC"/>
</dbReference>
<feature type="domain" description="HTH araC/xylS-type" evidence="4">
    <location>
        <begin position="151"/>
        <end position="249"/>
    </location>
</feature>
<dbReference type="Pfam" id="PF02311">
    <property type="entry name" value="AraC_binding"/>
    <property type="match status" value="1"/>
</dbReference>
<dbReference type="SUPFAM" id="SSF46689">
    <property type="entry name" value="Homeodomain-like"/>
    <property type="match status" value="1"/>
</dbReference>
<dbReference type="GO" id="GO:0043565">
    <property type="term" value="F:sequence-specific DNA binding"/>
    <property type="evidence" value="ECO:0007669"/>
    <property type="project" value="InterPro"/>
</dbReference>
<reference evidence="6" key="1">
    <citation type="submission" date="2013-11" db="EMBL/GenBank/DDBJ databases">
        <title>Draft genome sequence from a member of Zhouia, isolated tidal flat.</title>
        <authorList>
            <person name="Jin H."/>
            <person name="Jeon C.O."/>
        </authorList>
    </citation>
    <scope>NUCLEOTIDE SEQUENCE [LARGE SCALE GENOMIC DNA]</scope>
    <source>
        <strain evidence="6">AD3</strain>
    </source>
</reference>
<dbReference type="Pfam" id="PF12833">
    <property type="entry name" value="HTH_18"/>
    <property type="match status" value="1"/>
</dbReference>
<dbReference type="InterPro" id="IPR009057">
    <property type="entry name" value="Homeodomain-like_sf"/>
</dbReference>
<comment type="caution">
    <text evidence="5">The sequence shown here is derived from an EMBL/GenBank/DDBJ whole genome shotgun (WGS) entry which is preliminary data.</text>
</comment>
<dbReference type="PROSITE" id="PS01124">
    <property type="entry name" value="HTH_ARAC_FAMILY_2"/>
    <property type="match status" value="1"/>
</dbReference>
<organism evidence="5 6">
    <name type="scientific">Zhouia amylolytica AD3</name>
    <dbReference type="NCBI Taxonomy" id="1286632"/>
    <lineage>
        <taxon>Bacteria</taxon>
        <taxon>Pseudomonadati</taxon>
        <taxon>Bacteroidota</taxon>
        <taxon>Flavobacteriia</taxon>
        <taxon>Flavobacteriales</taxon>
        <taxon>Flavobacteriaceae</taxon>
        <taxon>Zhouia</taxon>
    </lineage>
</organism>
<sequence>MVEKIHRHDFFFILAVAKGRGDHQIDFTDYAVEDNCVFILRPGQVHQLHLKKGTKGYLIGFDSRFYAPKNKKKKQVFSVASFTNLHKLNSKVYEGLNLILDCIFYEYLNKFTMYEEHIKANLDLFFIELFRENENQKISTSNNNYNQEVLENLLKLLEEHIHTSKQVTFYAKRLHLTTFQLNAIIKNSLGKTCSQLINEQIILEAKRNLLATSTQVKEIAYSLGYDDPSYFIRFFKKSTGYPPESFRQHFK</sequence>
<keyword evidence="6" id="KW-1185">Reference proteome</keyword>
<dbReference type="InterPro" id="IPR003313">
    <property type="entry name" value="AraC-bd"/>
</dbReference>
<dbReference type="InterPro" id="IPR037923">
    <property type="entry name" value="HTH-like"/>
</dbReference>
<evidence type="ECO:0000256" key="2">
    <source>
        <dbReference type="ARBA" id="ARBA00023125"/>
    </source>
</evidence>
<dbReference type="InterPro" id="IPR020449">
    <property type="entry name" value="Tscrpt_reg_AraC-type_HTH"/>
</dbReference>
<dbReference type="GO" id="GO:0003700">
    <property type="term" value="F:DNA-binding transcription factor activity"/>
    <property type="evidence" value="ECO:0007669"/>
    <property type="project" value="InterPro"/>
</dbReference>
<dbReference type="PANTHER" id="PTHR43280:SF32">
    <property type="entry name" value="TRANSCRIPTIONAL REGULATORY PROTEIN"/>
    <property type="match status" value="1"/>
</dbReference>
<accession>W2UTB7</accession>
<dbReference type="SMART" id="SM00342">
    <property type="entry name" value="HTH_ARAC"/>
    <property type="match status" value="1"/>
</dbReference>
<gene>
    <name evidence="5" type="ORF">P278_00080</name>
</gene>
<dbReference type="AlphaFoldDB" id="W2UTB7"/>
<evidence type="ECO:0000313" key="6">
    <source>
        <dbReference type="Proteomes" id="UP000018850"/>
    </source>
</evidence>
<keyword evidence="3" id="KW-0804">Transcription</keyword>
<evidence type="ECO:0000256" key="3">
    <source>
        <dbReference type="ARBA" id="ARBA00023163"/>
    </source>
</evidence>
<evidence type="ECO:0000313" key="5">
    <source>
        <dbReference type="EMBL" id="ETN96582.1"/>
    </source>
</evidence>
<keyword evidence="1" id="KW-0805">Transcription regulation</keyword>
<dbReference type="PRINTS" id="PR00032">
    <property type="entry name" value="HTHARAC"/>
</dbReference>